<dbReference type="GO" id="GO:0003985">
    <property type="term" value="F:acetyl-CoA C-acetyltransferase activity"/>
    <property type="evidence" value="ECO:0007669"/>
    <property type="project" value="TreeGrafter"/>
</dbReference>
<dbReference type="GO" id="GO:0006635">
    <property type="term" value="P:fatty acid beta-oxidation"/>
    <property type="evidence" value="ECO:0007669"/>
    <property type="project" value="TreeGrafter"/>
</dbReference>
<evidence type="ECO:0000313" key="7">
    <source>
        <dbReference type="EMBL" id="ETV81671.1"/>
    </source>
</evidence>
<dbReference type="InterPro" id="IPR020610">
    <property type="entry name" value="Thiolase_AS"/>
</dbReference>
<gene>
    <name evidence="7" type="ORF">H257_05287</name>
</gene>
<feature type="domain" description="Thiolase N-terminal" evidence="5">
    <location>
        <begin position="1811"/>
        <end position="2070"/>
    </location>
</feature>
<feature type="transmembrane region" description="Helical" evidence="4">
    <location>
        <begin position="1507"/>
        <end position="1528"/>
    </location>
</feature>
<dbReference type="Pfam" id="PF00108">
    <property type="entry name" value="Thiolase_N"/>
    <property type="match status" value="1"/>
</dbReference>
<accession>W4GQR2</accession>
<dbReference type="RefSeq" id="XP_009828408.1">
    <property type="nucleotide sequence ID" value="XM_009830106.1"/>
</dbReference>
<dbReference type="STRING" id="112090.W4GQR2"/>
<name>W4GQR2_APHAT</name>
<dbReference type="Pfam" id="PF02803">
    <property type="entry name" value="Thiolase_C"/>
    <property type="match status" value="1"/>
</dbReference>
<comment type="similarity">
    <text evidence="1">Belongs to the thiolase-like superfamily. Thiolase family.</text>
</comment>
<dbReference type="CDD" id="cd00751">
    <property type="entry name" value="thiolase"/>
    <property type="match status" value="1"/>
</dbReference>
<dbReference type="VEuPathDB" id="FungiDB:H257_05287"/>
<dbReference type="InterPro" id="IPR020613">
    <property type="entry name" value="Thiolase_CS"/>
</dbReference>
<dbReference type="InterPro" id="IPR020615">
    <property type="entry name" value="Thiolase_acyl_enz_int_AS"/>
</dbReference>
<dbReference type="SUPFAM" id="SSF53901">
    <property type="entry name" value="Thiolase-like"/>
    <property type="match status" value="2"/>
</dbReference>
<sequence length="2201" mass="240680">MPRVEPFVSAFAGPTARSYRTPASRGRSPMQEPSWRNTLVGLVYVVGSVGLSLQFVFTLGRHTTNDFYWAHFNTTGMQSYLADLCNVQLPLLQAPTAIEFNRSMAIPKDYTGPNTLVSVSPARARSFLLQTMPLDQIVPSLQTSTVAANFKYMTPYCWVDFNHTFEMAHTAKRQQRCLLHDHDNAAVYLESILRNAKPQDIVKSSYFSDLNSTIFAALYESNAGREWMTFLQTHEVAPVAVEIATWRDAGLTKWIVQVNNANDQGLLETITVVNALGITSTITIGRVPIRARGGAAWTTANAYFGIWNDLAICSTYFGCSLVRGASNHFEAMGLDWDADVVAEEVPSPTTLLVRRYIGPFGSLDLRFVAVPPVLLNLVAEFQRQYYDELQRDATAREAYRAFVPVNVDPIPPAWNGLSFYGGNPLCAGHVTRAYPQETFGFYEACDNSVPYTIVLGSDSAVFALLAMGPLPRVNAKVEICGMCRTKQLDCHDALSMASTVQENIPGLSGFPPQQPALLSVLVTLNLTMIQFATTNHNTHDDDVFLTQPMVEGGALWDYFGWVSLYDWVQGTREVYMFEGDEGNVTLVSPYYARSEMSANPLEVPQSACLYVWYLSVYVTFVLSSVGALMIVFGSLIRFQTDPTQWFHFNRVVGSVWIGRPLLLVRGMAAATILSTANEQFIISHGFSQFTYNDRTLDDVLLLAGEALWITYVLVDICLPVTHGVSFLYAPLSSGLAWCTIAALEWTIPYKSETVLQPNNCTVQPTGQEVYCTSGSIAIGSWNRVVLICVVSAASVVVAYVVVKGCSTVSIDYHETKPSSKHVHCMVPGASHGHLLRATHEHRMDNVACIMSGMIPLMHDLFDVKLWAVMRKSTRTPVGFTFPTLGFKRHNQGALPGPPPPSHFVPRHQPHRRDAIMGLIYMGATVAGSYVYLALTDSTMANDMWWTTFNSTGTQLFLSSWFTLQLASTNALLPSSTRLDVPKYASTQRYNSSTASIAVPQLYATAILDEVNTLENVVRGLRAMDSCSLPWIFAAHCYVDFGHTWEMAPTAAKQQRCQNETDNAAVYLEPLLRNAHWPDLSRCWGDAIETSIFKALRTSVTGREWIAHTVQTMDDGIILAAAAEVRYWQSHGISSFTTQWQNFKILGVVESYSVRNAFGFSHPFTLKQLNSSVQLQSQTSYKLYSGLANTFTAVCTNGSSVAGRSLIRNANDFAFQNTTPEALLGTAFLHALVVPIGPALGSIRAMIGPFGSIDARRVACPNSLQLLYRTLTEDVAQGIVSNAPKLENTTALFKGQYYSPLSKMWSAQQLVGGNIMCESDPLSTNYGNDVSEFFTIHGRCDSTLLGTVRPSGPMQVMSIIASNLSSTTDPAPICEREKRYRDGCHLALTSLLPLVQYFPVHDIKDLVHAVVEDVRDNLRIALVQFVRQQANVNALDLSMSMLFAPTEPEFEFFAWFYLFEWAEQTREVVMFEGEHGRLTTMSGSVPPVAQTVNGMEIPVSVAFYTRLAIQYVTFMFLLVGCCVLCYIIAVRGYVEGRNFVKVNRVAGMVWVGRPLILLRGITAICLLSTPSLSLVQTPNGVASYFVSPPHFWLTTLMSSGEACWLVYILNDMCSPFTLNHTAYASKSSSLVWFVSFVLSVASPVQHEVSVARKCTVESVDFQLVCDAGTVYFGSVSRCLELVGIACVSCMLCYRIQRRIHTNQAEVESRKHTSPMLHAVAIHNLHFANWHYNGLSYIDKATAAMTGILSLRIGEMLYLFDIKSWRLHSIDTADTRDTSMDPFLFQAVPLMDGSRKNQGTSIILAFTTAMTQVFIVAAKRTPFGAFGGKLKSISATDLATHATKAALQAAKLDPALVDTVIVGNVAQTSSDAAYLARHVLLKSGIPLEKPALTINRLCGSGFQSLINGIHEIKLGEASIAVASGTENMSQAPLVSYGDKSRFGVGLGAGLQLQDSLWSALTDSYAKCPMGITAENLAAQVGVSREECDTVALRSQTLWAKAHAAGVFDAELAPIDVKVKGKFESFATDEHPRETTLEKLGKLKTVFKDGGVVTAGNASGIADGAGAIILASEAALKHAAPLARVVSYSVVGVDPSIMGIGPVPAIQQALKRANLTLDDMDLIEINEAFGAQYLSCLKELGANPEISNVNGGAIALGHPLGASGSRITAHLTHALIRTKKRYAVGAACIGGGQGIAIILENATL</sequence>
<keyword evidence="2" id="KW-0808">Transferase</keyword>
<reference evidence="7" key="1">
    <citation type="submission" date="2013-12" db="EMBL/GenBank/DDBJ databases">
        <title>The Genome Sequence of Aphanomyces astaci APO3.</title>
        <authorList>
            <consortium name="The Broad Institute Genomics Platform"/>
            <person name="Russ C."/>
            <person name="Tyler B."/>
            <person name="van West P."/>
            <person name="Dieguez-Uribeondo J."/>
            <person name="Young S.K."/>
            <person name="Zeng Q."/>
            <person name="Gargeya S."/>
            <person name="Fitzgerald M."/>
            <person name="Abouelleil A."/>
            <person name="Alvarado L."/>
            <person name="Chapman S.B."/>
            <person name="Gainer-Dewar J."/>
            <person name="Goldberg J."/>
            <person name="Griggs A."/>
            <person name="Gujja S."/>
            <person name="Hansen M."/>
            <person name="Howarth C."/>
            <person name="Imamovic A."/>
            <person name="Ireland A."/>
            <person name="Larimer J."/>
            <person name="McCowan C."/>
            <person name="Murphy C."/>
            <person name="Pearson M."/>
            <person name="Poon T.W."/>
            <person name="Priest M."/>
            <person name="Roberts A."/>
            <person name="Saif S."/>
            <person name="Shea T."/>
            <person name="Sykes S."/>
            <person name="Wortman J."/>
            <person name="Nusbaum C."/>
            <person name="Birren B."/>
        </authorList>
    </citation>
    <scope>NUCLEOTIDE SEQUENCE [LARGE SCALE GENOMIC DNA]</scope>
    <source>
        <strain evidence="7">APO3</strain>
    </source>
</reference>
<evidence type="ECO:0000256" key="2">
    <source>
        <dbReference type="ARBA" id="ARBA00022679"/>
    </source>
</evidence>
<proteinExistence type="inferred from homology"/>
<evidence type="ECO:0000259" key="6">
    <source>
        <dbReference type="Pfam" id="PF02803"/>
    </source>
</evidence>
<dbReference type="GeneID" id="20807283"/>
<evidence type="ECO:0000256" key="1">
    <source>
        <dbReference type="ARBA" id="ARBA00010982"/>
    </source>
</evidence>
<feature type="transmembrane region" description="Helical" evidence="4">
    <location>
        <begin position="696"/>
        <end position="714"/>
    </location>
</feature>
<evidence type="ECO:0000256" key="4">
    <source>
        <dbReference type="SAM" id="Phobius"/>
    </source>
</evidence>
<dbReference type="EMBL" id="KI913123">
    <property type="protein sequence ID" value="ETV81671.1"/>
    <property type="molecule type" value="Genomic_DNA"/>
</dbReference>
<dbReference type="InterPro" id="IPR020617">
    <property type="entry name" value="Thiolase_C"/>
</dbReference>
<dbReference type="PROSITE" id="PS00737">
    <property type="entry name" value="THIOLASE_2"/>
    <property type="match status" value="1"/>
</dbReference>
<dbReference type="InterPro" id="IPR020616">
    <property type="entry name" value="Thiolase_N"/>
</dbReference>
<organism evidence="7">
    <name type="scientific">Aphanomyces astaci</name>
    <name type="common">Crayfish plague agent</name>
    <dbReference type="NCBI Taxonomy" id="112090"/>
    <lineage>
        <taxon>Eukaryota</taxon>
        <taxon>Sar</taxon>
        <taxon>Stramenopiles</taxon>
        <taxon>Oomycota</taxon>
        <taxon>Saprolegniomycetes</taxon>
        <taxon>Saprolegniales</taxon>
        <taxon>Verrucalvaceae</taxon>
        <taxon>Aphanomyces</taxon>
    </lineage>
</organism>
<feature type="transmembrane region" description="Helical" evidence="4">
    <location>
        <begin position="914"/>
        <end position="934"/>
    </location>
</feature>
<feature type="transmembrane region" description="Helical" evidence="4">
    <location>
        <begin position="784"/>
        <end position="802"/>
    </location>
</feature>
<dbReference type="InterPro" id="IPR016039">
    <property type="entry name" value="Thiolase-like"/>
</dbReference>
<dbReference type="OrthoDB" id="77710at2759"/>
<dbReference type="PANTHER" id="PTHR18919">
    <property type="entry name" value="ACETYL-COA C-ACYLTRANSFERASE"/>
    <property type="match status" value="1"/>
</dbReference>
<feature type="transmembrane region" description="Helical" evidence="4">
    <location>
        <begin position="1549"/>
        <end position="1569"/>
    </location>
</feature>
<dbReference type="PROSITE" id="PS00099">
    <property type="entry name" value="THIOLASE_3"/>
    <property type="match status" value="1"/>
</dbReference>
<evidence type="ECO:0000259" key="5">
    <source>
        <dbReference type="Pfam" id="PF00108"/>
    </source>
</evidence>
<dbReference type="FunFam" id="3.40.47.10:FF:000010">
    <property type="entry name" value="Acetyl-CoA acetyltransferase (Thiolase)"/>
    <property type="match status" value="1"/>
</dbReference>
<dbReference type="InterPro" id="IPR002155">
    <property type="entry name" value="Thiolase"/>
</dbReference>
<protein>
    <recommendedName>
        <fullName evidence="8">Thiolase N-terminal domain-containing protein</fullName>
    </recommendedName>
</protein>
<keyword evidence="4" id="KW-0472">Membrane</keyword>
<dbReference type="NCBIfam" id="TIGR01930">
    <property type="entry name" value="AcCoA-C-Actrans"/>
    <property type="match status" value="1"/>
</dbReference>
<dbReference type="PANTHER" id="PTHR18919:SF107">
    <property type="entry name" value="ACETYL-COA ACETYLTRANSFERASE, CYTOSOLIC"/>
    <property type="match status" value="1"/>
</dbReference>
<feature type="domain" description="Thiolase C-terminal" evidence="6">
    <location>
        <begin position="2078"/>
        <end position="2197"/>
    </location>
</feature>
<keyword evidence="4" id="KW-0812">Transmembrane</keyword>
<evidence type="ECO:0000256" key="3">
    <source>
        <dbReference type="ARBA" id="ARBA00023315"/>
    </source>
</evidence>
<keyword evidence="4" id="KW-1133">Transmembrane helix</keyword>
<feature type="transmembrane region" description="Helical" evidence="4">
    <location>
        <begin position="610"/>
        <end position="636"/>
    </location>
</feature>
<dbReference type="GO" id="GO:0005739">
    <property type="term" value="C:mitochondrion"/>
    <property type="evidence" value="ECO:0007669"/>
    <property type="project" value="TreeGrafter"/>
</dbReference>
<keyword evidence="3" id="KW-0012">Acyltransferase</keyword>
<dbReference type="PROSITE" id="PS00098">
    <property type="entry name" value="THIOLASE_1"/>
    <property type="match status" value="1"/>
</dbReference>
<dbReference type="Gene3D" id="3.40.47.10">
    <property type="match status" value="2"/>
</dbReference>
<evidence type="ECO:0008006" key="8">
    <source>
        <dbReference type="Google" id="ProtNLM"/>
    </source>
</evidence>